<proteinExistence type="predicted"/>
<evidence type="ECO:0000313" key="2">
    <source>
        <dbReference type="EMBL" id="KAK3388786.1"/>
    </source>
</evidence>
<protein>
    <submittedName>
        <fullName evidence="2">Uncharacterized protein</fullName>
    </submittedName>
</protein>
<dbReference type="AlphaFoldDB" id="A0AAE0NW49"/>
<evidence type="ECO:0000313" key="3">
    <source>
        <dbReference type="Proteomes" id="UP001281003"/>
    </source>
</evidence>
<keyword evidence="3" id="KW-1185">Reference proteome</keyword>
<evidence type="ECO:0000256" key="1">
    <source>
        <dbReference type="SAM" id="SignalP"/>
    </source>
</evidence>
<sequence>MMCFNKWANRRVAAWLFAPMIQTAFAEDIKPNTTVQVLVPMVVSKHSTTRYTFHASVFNANSDSSLTGPKQPQRYHRNCRQHCFGTTPPRQQQHRKHC</sequence>
<keyword evidence="1" id="KW-0732">Signal</keyword>
<dbReference type="Proteomes" id="UP001281003">
    <property type="component" value="Unassembled WGS sequence"/>
</dbReference>
<accession>A0AAE0NW49</accession>
<name>A0AAE0NW49_SORBR</name>
<feature type="chain" id="PRO_5042186353" evidence="1">
    <location>
        <begin position="27"/>
        <end position="98"/>
    </location>
</feature>
<organism evidence="2 3">
    <name type="scientific">Sordaria brevicollis</name>
    <dbReference type="NCBI Taxonomy" id="83679"/>
    <lineage>
        <taxon>Eukaryota</taxon>
        <taxon>Fungi</taxon>
        <taxon>Dikarya</taxon>
        <taxon>Ascomycota</taxon>
        <taxon>Pezizomycotina</taxon>
        <taxon>Sordariomycetes</taxon>
        <taxon>Sordariomycetidae</taxon>
        <taxon>Sordariales</taxon>
        <taxon>Sordariaceae</taxon>
        <taxon>Sordaria</taxon>
    </lineage>
</organism>
<feature type="signal peptide" evidence="1">
    <location>
        <begin position="1"/>
        <end position="26"/>
    </location>
</feature>
<reference evidence="2" key="1">
    <citation type="journal article" date="2023" name="Mol. Phylogenet. Evol.">
        <title>Genome-scale phylogeny and comparative genomics of the fungal order Sordariales.</title>
        <authorList>
            <person name="Hensen N."/>
            <person name="Bonometti L."/>
            <person name="Westerberg I."/>
            <person name="Brannstrom I.O."/>
            <person name="Guillou S."/>
            <person name="Cros-Aarteil S."/>
            <person name="Calhoun S."/>
            <person name="Haridas S."/>
            <person name="Kuo A."/>
            <person name="Mondo S."/>
            <person name="Pangilinan J."/>
            <person name="Riley R."/>
            <person name="LaButti K."/>
            <person name="Andreopoulos B."/>
            <person name="Lipzen A."/>
            <person name="Chen C."/>
            <person name="Yan M."/>
            <person name="Daum C."/>
            <person name="Ng V."/>
            <person name="Clum A."/>
            <person name="Steindorff A."/>
            <person name="Ohm R.A."/>
            <person name="Martin F."/>
            <person name="Silar P."/>
            <person name="Natvig D.O."/>
            <person name="Lalanne C."/>
            <person name="Gautier V."/>
            <person name="Ament-Velasquez S.L."/>
            <person name="Kruys A."/>
            <person name="Hutchinson M.I."/>
            <person name="Powell A.J."/>
            <person name="Barry K."/>
            <person name="Miller A.N."/>
            <person name="Grigoriev I.V."/>
            <person name="Debuchy R."/>
            <person name="Gladieux P."/>
            <person name="Hiltunen Thoren M."/>
            <person name="Johannesson H."/>
        </authorList>
    </citation>
    <scope>NUCLEOTIDE SEQUENCE</scope>
    <source>
        <strain evidence="2">FGSC 1904</strain>
    </source>
</reference>
<gene>
    <name evidence="2" type="ORF">B0T20DRAFT_426282</name>
</gene>
<reference evidence="2" key="2">
    <citation type="submission" date="2023-07" db="EMBL/GenBank/DDBJ databases">
        <authorList>
            <consortium name="Lawrence Berkeley National Laboratory"/>
            <person name="Haridas S."/>
            <person name="Hensen N."/>
            <person name="Bonometti L."/>
            <person name="Westerberg I."/>
            <person name="Brannstrom I.O."/>
            <person name="Guillou S."/>
            <person name="Cros-Aarteil S."/>
            <person name="Calhoun S."/>
            <person name="Kuo A."/>
            <person name="Mondo S."/>
            <person name="Pangilinan J."/>
            <person name="Riley R."/>
            <person name="LaButti K."/>
            <person name="Andreopoulos B."/>
            <person name="Lipzen A."/>
            <person name="Chen C."/>
            <person name="Yanf M."/>
            <person name="Daum C."/>
            <person name="Ng V."/>
            <person name="Clum A."/>
            <person name="Steindorff A."/>
            <person name="Ohm R."/>
            <person name="Martin F."/>
            <person name="Silar P."/>
            <person name="Natvig D."/>
            <person name="Lalanne C."/>
            <person name="Gautier V."/>
            <person name="Ament-velasquez S.L."/>
            <person name="Kruys A."/>
            <person name="Hutchinson M.I."/>
            <person name="Powell A.J."/>
            <person name="Barry K."/>
            <person name="Miller A.N."/>
            <person name="Grigoriev I.V."/>
            <person name="Debuchy R."/>
            <person name="Gladieux P."/>
            <person name="Thoren M.H."/>
            <person name="Johannesson H."/>
        </authorList>
    </citation>
    <scope>NUCLEOTIDE SEQUENCE</scope>
    <source>
        <strain evidence="2">FGSC 1904</strain>
    </source>
</reference>
<comment type="caution">
    <text evidence="2">The sequence shown here is derived from an EMBL/GenBank/DDBJ whole genome shotgun (WGS) entry which is preliminary data.</text>
</comment>
<dbReference type="EMBL" id="JAUTDP010000015">
    <property type="protein sequence ID" value="KAK3388786.1"/>
    <property type="molecule type" value="Genomic_DNA"/>
</dbReference>